<dbReference type="InterPro" id="IPR014001">
    <property type="entry name" value="Helicase_ATP-bd"/>
</dbReference>
<dbReference type="SMART" id="SM00490">
    <property type="entry name" value="HELICc"/>
    <property type="match status" value="1"/>
</dbReference>
<dbReference type="EMBL" id="NBSH01000004">
    <property type="protein sequence ID" value="ORX38379.1"/>
    <property type="molecule type" value="Genomic_DNA"/>
</dbReference>
<dbReference type="InterPro" id="IPR000330">
    <property type="entry name" value="SNF2_N"/>
</dbReference>
<evidence type="ECO:0000313" key="6">
    <source>
        <dbReference type="EMBL" id="ORX38379.1"/>
    </source>
</evidence>
<dbReference type="Proteomes" id="UP000193218">
    <property type="component" value="Unassembled WGS sequence"/>
</dbReference>
<dbReference type="InterPro" id="IPR050628">
    <property type="entry name" value="SNF2_RAD54_helicase_TF"/>
</dbReference>
<dbReference type="GO" id="GO:0008094">
    <property type="term" value="F:ATP-dependent activity, acting on DNA"/>
    <property type="evidence" value="ECO:0007669"/>
    <property type="project" value="TreeGrafter"/>
</dbReference>
<dbReference type="SMART" id="SM00487">
    <property type="entry name" value="DEXDc"/>
    <property type="match status" value="1"/>
</dbReference>
<dbReference type="InParanoid" id="A0A1Y1UK53"/>
<evidence type="ECO:0000256" key="2">
    <source>
        <dbReference type="ARBA" id="ARBA00022801"/>
    </source>
</evidence>
<keyword evidence="2" id="KW-0378">Hydrolase</keyword>
<keyword evidence="1" id="KW-0547">Nucleotide-binding</keyword>
<dbReference type="PANTHER" id="PTHR45626:SF51">
    <property type="entry name" value="SNF2-RELATED DOMAIN-CONTAINING PROTEIN"/>
    <property type="match status" value="1"/>
</dbReference>
<feature type="compositionally biased region" description="Polar residues" evidence="4">
    <location>
        <begin position="1084"/>
        <end position="1093"/>
    </location>
</feature>
<keyword evidence="7" id="KW-1185">Reference proteome</keyword>
<dbReference type="Pfam" id="PF00176">
    <property type="entry name" value="SNF2-rel_dom"/>
    <property type="match status" value="1"/>
</dbReference>
<feature type="domain" description="Helicase C-terminal" evidence="5">
    <location>
        <begin position="874"/>
        <end position="1034"/>
    </location>
</feature>
<dbReference type="GO" id="GO:0005524">
    <property type="term" value="F:ATP binding"/>
    <property type="evidence" value="ECO:0007669"/>
    <property type="project" value="UniProtKB-KW"/>
</dbReference>
<dbReference type="STRING" id="4999.A0A1Y1UK53"/>
<dbReference type="SUPFAM" id="SSF52540">
    <property type="entry name" value="P-loop containing nucleoside triphosphate hydrolases"/>
    <property type="match status" value="2"/>
</dbReference>
<dbReference type="RefSeq" id="XP_021872301.1">
    <property type="nucleotide sequence ID" value="XM_022018040.1"/>
</dbReference>
<accession>A0A1Y1UK53</accession>
<evidence type="ECO:0000259" key="5">
    <source>
        <dbReference type="PROSITE" id="PS51194"/>
    </source>
</evidence>
<dbReference type="PANTHER" id="PTHR45626">
    <property type="entry name" value="TRANSCRIPTION TERMINATION FACTOR 2-RELATED"/>
    <property type="match status" value="1"/>
</dbReference>
<dbReference type="GO" id="GO:0016787">
    <property type="term" value="F:hydrolase activity"/>
    <property type="evidence" value="ECO:0007669"/>
    <property type="project" value="UniProtKB-KW"/>
</dbReference>
<dbReference type="Gene3D" id="3.40.50.300">
    <property type="entry name" value="P-loop containing nucleotide triphosphate hydrolases"/>
    <property type="match status" value="2"/>
</dbReference>
<dbReference type="Pfam" id="PF00271">
    <property type="entry name" value="Helicase_C"/>
    <property type="match status" value="1"/>
</dbReference>
<keyword evidence="3" id="KW-0067">ATP-binding</keyword>
<dbReference type="OrthoDB" id="2801544at2759"/>
<sequence>MLVDESPHLVQLGTLNLAVEAGPSKKATQRWLVLDLETLHSFQLSESCREQVEALNNLIANPGINLHLVYSHGGDEVIIRVSVLPSDAPGSTWKRPGDRNGKRRSQLPKLFHNLKDGWNGGGEWLHARTAEDKQRINELYAEIPSPPDPFFDDSSITCASDREAYYRLMELDEPRGIKTIMYKYQFMETAPKALVDPIFTPLNESGREGKYFINFINWDIQRHPSQYELPRGGILCEQMGVGKTLMCLALITATLHQPVRPPRVTLDDVSPLTSHTLNTYPFKRYVEAREALGVDLAMPRLPTLVDLCSNILIANDHSALRAEYAPTTLVSRLKEPTFFYETPLEEDCVRGAKRKYLSSFTRTTELVHTTLVVVPRILMGQWKDEIKKHITEGTLSVLIVTSKILPTIDEMRKHDVVLIDVNRFGQEESIRRARLEMEPSEFLKARWKRIILDEGHVAGDSSPTNAMRLAMAMSVERRWVVSGTPSKILQQGGEAELASTLPHVPPEASDDLEWSPRELNDVARLGSMMGGFLAVEPFASEKVFSERVTSAIRGRNGPKLGAIWRLKYLMSELMVKHEPRIIDAEARLPDSKLTIELLRFDPMQKITYNVLAALVASNVYLTNFEDQDYFLHPKNVKSLNTVVRNLHLATFWYSARHMGVAKSLERTQFQLENNQNLSEQARNALKEVVAHFEIALSHPGWTEWMEHAVSAAYNVYADVPLAVREDWSDSTSFNPNLIAADSLKALRNLNRPGVSMTRLQIAGESHRAHKAVAAQAEDEQDDKPAKSKKPTSSSKKGAAHAPRDEATQSAAHGPTAVPKEIMSKRKSPKKSNVDDNLLLLQLEEAEMNADRDANLDDLPMPMPPVIRTQSRSTKLNFVINEVLKSPTDKFVIFGDVYELAHLTEALDLVDVESCFVGTAVSVVGREEALRKFQEPAVRVCLLDLKVGARGLNLVAANRLILLAPVWSLDIQAQAIKRIHRIGQTRGTWVQILVMQGTFEEEIAKRSSSIRTEKDEKIYSRAMIENPRFVYLDHEGDISFPVRFTPDVQTQAGGQGRARATSPDVITPDSALPITPVGRRLDTVRLSTSPSPRNASGKHAPPILKRKAGGSEGDNGGKKKSRVAFV</sequence>
<dbReference type="GeneID" id="33559849"/>
<comment type="caution">
    <text evidence="6">The sequence shown here is derived from an EMBL/GenBank/DDBJ whole genome shotgun (WGS) entry which is preliminary data.</text>
</comment>
<feature type="region of interest" description="Disordered" evidence="4">
    <location>
        <begin position="765"/>
        <end position="833"/>
    </location>
</feature>
<evidence type="ECO:0000256" key="4">
    <source>
        <dbReference type="SAM" id="MobiDB-lite"/>
    </source>
</evidence>
<organism evidence="6 7">
    <name type="scientific">Kockovaella imperatae</name>
    <dbReference type="NCBI Taxonomy" id="4999"/>
    <lineage>
        <taxon>Eukaryota</taxon>
        <taxon>Fungi</taxon>
        <taxon>Dikarya</taxon>
        <taxon>Basidiomycota</taxon>
        <taxon>Agaricomycotina</taxon>
        <taxon>Tremellomycetes</taxon>
        <taxon>Tremellales</taxon>
        <taxon>Cuniculitremaceae</taxon>
        <taxon>Kockovaella</taxon>
    </lineage>
</organism>
<dbReference type="InterPro" id="IPR049730">
    <property type="entry name" value="SNF2/RAD54-like_C"/>
</dbReference>
<dbReference type="GO" id="GO:0006281">
    <property type="term" value="P:DNA repair"/>
    <property type="evidence" value="ECO:0007669"/>
    <property type="project" value="TreeGrafter"/>
</dbReference>
<dbReference type="PROSITE" id="PS51194">
    <property type="entry name" value="HELICASE_CTER"/>
    <property type="match status" value="1"/>
</dbReference>
<gene>
    <name evidence="6" type="ORF">BD324DRAFT_649751</name>
</gene>
<reference evidence="6 7" key="1">
    <citation type="submission" date="2017-03" db="EMBL/GenBank/DDBJ databases">
        <title>Widespread Adenine N6-methylation of Active Genes in Fungi.</title>
        <authorList>
            <consortium name="DOE Joint Genome Institute"/>
            <person name="Mondo S.J."/>
            <person name="Dannebaum R.O."/>
            <person name="Kuo R.C."/>
            <person name="Louie K.B."/>
            <person name="Bewick A.J."/>
            <person name="Labutti K."/>
            <person name="Haridas S."/>
            <person name="Kuo A."/>
            <person name="Salamov A."/>
            <person name="Ahrendt S.R."/>
            <person name="Lau R."/>
            <person name="Bowen B.P."/>
            <person name="Lipzen A."/>
            <person name="Sullivan W."/>
            <person name="Andreopoulos W.B."/>
            <person name="Clum A."/>
            <person name="Lindquist E."/>
            <person name="Daum C."/>
            <person name="Northen T.R."/>
            <person name="Ramamoorthy G."/>
            <person name="Schmitz R.J."/>
            <person name="Gryganskyi A."/>
            <person name="Culley D."/>
            <person name="Magnuson J."/>
            <person name="James T.Y."/>
            <person name="O'Malley M.A."/>
            <person name="Stajich J.E."/>
            <person name="Spatafora J.W."/>
            <person name="Visel A."/>
            <person name="Grigoriev I.V."/>
        </authorList>
    </citation>
    <scope>NUCLEOTIDE SEQUENCE [LARGE SCALE GENOMIC DNA]</scope>
    <source>
        <strain evidence="6 7">NRRL Y-17943</strain>
    </source>
</reference>
<name>A0A1Y1UK53_9TREE</name>
<dbReference type="AlphaFoldDB" id="A0A1Y1UK53"/>
<evidence type="ECO:0000313" key="7">
    <source>
        <dbReference type="Proteomes" id="UP000193218"/>
    </source>
</evidence>
<dbReference type="CDD" id="cd18793">
    <property type="entry name" value="SF2_C_SNF"/>
    <property type="match status" value="1"/>
</dbReference>
<proteinExistence type="predicted"/>
<evidence type="ECO:0000256" key="3">
    <source>
        <dbReference type="ARBA" id="ARBA00022840"/>
    </source>
</evidence>
<dbReference type="GO" id="GO:0005634">
    <property type="term" value="C:nucleus"/>
    <property type="evidence" value="ECO:0007669"/>
    <property type="project" value="TreeGrafter"/>
</dbReference>
<dbReference type="InterPro" id="IPR027417">
    <property type="entry name" value="P-loop_NTPase"/>
</dbReference>
<evidence type="ECO:0000256" key="1">
    <source>
        <dbReference type="ARBA" id="ARBA00022741"/>
    </source>
</evidence>
<dbReference type="InterPro" id="IPR001650">
    <property type="entry name" value="Helicase_C-like"/>
</dbReference>
<protein>
    <submittedName>
        <fullName evidence="6">SNF2 family N-terminal domain-domain-containing protein</fullName>
    </submittedName>
</protein>
<feature type="region of interest" description="Disordered" evidence="4">
    <location>
        <begin position="1048"/>
        <end position="1125"/>
    </location>
</feature>